<dbReference type="Proteomes" id="UP000249757">
    <property type="component" value="Unassembled WGS sequence"/>
</dbReference>
<dbReference type="Gene3D" id="1.10.472.80">
    <property type="entry name" value="Ypt/Rab-GAP domain of gyp1p, domain 3"/>
    <property type="match status" value="1"/>
</dbReference>
<dbReference type="EMBL" id="NRDI02000002">
    <property type="protein sequence ID" value="KAI1518836.1"/>
    <property type="molecule type" value="Genomic_DNA"/>
</dbReference>
<reference evidence="6" key="4">
    <citation type="journal article" date="2022" name="Microb. Genom.">
        <title>A global pangenome for the wheat fungal pathogen Pyrenophora tritici-repentis and prediction of effector protein structural homology.</title>
        <authorList>
            <person name="Moolhuijzen P.M."/>
            <person name="See P.T."/>
            <person name="Shi G."/>
            <person name="Powell H.R."/>
            <person name="Cockram J."/>
            <person name="Jorgensen L.N."/>
            <person name="Benslimane H."/>
            <person name="Strelkov S.E."/>
            <person name="Turner J."/>
            <person name="Liu Z."/>
            <person name="Moffat C.S."/>
        </authorList>
    </citation>
    <scope>NUCLEOTIDE SEQUENCE [LARGE SCALE GENOMIC DNA]</scope>
</reference>
<feature type="region of interest" description="Disordered" evidence="1">
    <location>
        <begin position="191"/>
        <end position="479"/>
    </location>
</feature>
<dbReference type="OMA" id="WSKAIGN"/>
<dbReference type="GO" id="GO:0031267">
    <property type="term" value="F:small GTPase binding"/>
    <property type="evidence" value="ECO:0007669"/>
    <property type="project" value="TreeGrafter"/>
</dbReference>
<dbReference type="PANTHER" id="PTHR47219:SF20">
    <property type="entry name" value="TBC1 DOMAIN FAMILY MEMBER 2B"/>
    <property type="match status" value="1"/>
</dbReference>
<proteinExistence type="predicted"/>
<sequence>MPAVQHQQRLPPVDEAADSDEHDDAVHYISHQSSLYILSDSDHSYVQSLIKAPCERDACAIQLPHRIEDILPRSPRRKQPRPLMATLTYPHDAQSAFDPPPGSPPDLTNSKSSKSSSIHSSTLLDFMGTTENLSHFEDINLDEASGGPSAFPMPTSPSNRLVFEAPRAAHSTRNLPHSHSQQSFRDLTGTAKSKYPSLKGQVNHAVQRQHTQLSAPGKLSASPSVPSLSSLSLAAPHRSSRSPSPSNNRKSSPVARTLSRRSSNNMDTLPSPGVNVRRQSWQDSKRKTVKEREAECDDEDDELPEEAVIWNVPMSPRPTTERSPVSWIGDVSPQISPNPTIPSSSKTSPAPPMSRRTQRSPSPHISSRGVSPQPPPQQTTWAETYTALDPDAKKLTEALEEYQSELERKQEITRQQPGLARSQSLNQREPKSKKPALPPVRKSDPLIDPFQPSAEKQKYLSRTRPSWLPPKNPKEEKKHLKEYQRMLARIEEAERLEAQRAQEEAIAREKATRIKAEYWSTLLLPNWATEMTKSELRASHRKMWWNGIPPRLRGQVWQKAIGNDLEVTEATYKIALEKAQREVKTYGHEALGGRYMYIVESTQAVFPELKMFAARTSETAQDEQPLHQDLVDICLAYSTYRPDIPHSSFDIHHIAALLLLNLPAPQAFITLSNLLNRPLPLSFMVHDQNAIHAAYSTTLHVLSKKAPGLASRLETLRVEPRDYLFHTLGSLFCSRLGVEHAARIMDVYTIEGDKIPPRVAVAILGILEGSCMEGDAAQVALTLKDKKIELDVDEFMSKVYEAGKTSSTNNNSSSSSNKA</sequence>
<reference evidence="4" key="2">
    <citation type="submission" date="2021-05" db="EMBL/GenBank/DDBJ databases">
        <authorList>
            <person name="Moolhuijzen P.M."/>
            <person name="Moffat C.S."/>
        </authorList>
    </citation>
    <scope>NUCLEOTIDE SEQUENCE</scope>
    <source>
        <strain evidence="4">86-124</strain>
    </source>
</reference>
<keyword evidence="6" id="KW-1185">Reference proteome</keyword>
<dbReference type="PROSITE" id="PS50086">
    <property type="entry name" value="TBC_RABGAP"/>
    <property type="match status" value="1"/>
</dbReference>
<feature type="domain" description="Rab-GAP TBC" evidence="2">
    <location>
        <begin position="547"/>
        <end position="752"/>
    </location>
</feature>
<feature type="compositionally biased region" description="Polar residues" evidence="1">
    <location>
        <begin position="413"/>
        <end position="427"/>
    </location>
</feature>
<feature type="compositionally biased region" description="Basic and acidic residues" evidence="1">
    <location>
        <begin position="283"/>
        <end position="293"/>
    </location>
</feature>
<dbReference type="Gene3D" id="1.10.8.270">
    <property type="entry name" value="putative rabgap domain of human tbc1 domain family member 14 like domains"/>
    <property type="match status" value="1"/>
</dbReference>
<evidence type="ECO:0000313" key="3">
    <source>
        <dbReference type="EMBL" id="KAF7574766.1"/>
    </source>
</evidence>
<feature type="compositionally biased region" description="Polar residues" evidence="1">
    <location>
        <begin position="333"/>
        <end position="348"/>
    </location>
</feature>
<accession>A0A2W1FH63</accession>
<name>A0A2W1FH63_9PLEO</name>
<evidence type="ECO:0000259" key="2">
    <source>
        <dbReference type="PROSITE" id="PS50086"/>
    </source>
</evidence>
<organism evidence="3 5">
    <name type="scientific">Pyrenophora tritici-repentis</name>
    <dbReference type="NCBI Taxonomy" id="45151"/>
    <lineage>
        <taxon>Eukaryota</taxon>
        <taxon>Fungi</taxon>
        <taxon>Dikarya</taxon>
        <taxon>Ascomycota</taxon>
        <taxon>Pezizomycotina</taxon>
        <taxon>Dothideomycetes</taxon>
        <taxon>Pleosporomycetidae</taxon>
        <taxon>Pleosporales</taxon>
        <taxon>Pleosporineae</taxon>
        <taxon>Pleosporaceae</taxon>
        <taxon>Pyrenophora</taxon>
    </lineage>
</organism>
<feature type="compositionally biased region" description="Acidic residues" evidence="1">
    <location>
        <begin position="294"/>
        <end position="305"/>
    </location>
</feature>
<dbReference type="AlphaFoldDB" id="A0A2W1FH63"/>
<evidence type="ECO:0000313" key="6">
    <source>
        <dbReference type="Proteomes" id="UP000249757"/>
    </source>
</evidence>
<feature type="region of interest" description="Disordered" evidence="1">
    <location>
        <begin position="1"/>
        <end position="21"/>
    </location>
</feature>
<dbReference type="SMART" id="SM00164">
    <property type="entry name" value="TBC"/>
    <property type="match status" value="1"/>
</dbReference>
<dbReference type="InterPro" id="IPR050302">
    <property type="entry name" value="Rab_GAP_TBC_domain"/>
</dbReference>
<evidence type="ECO:0000256" key="1">
    <source>
        <dbReference type="SAM" id="MobiDB-lite"/>
    </source>
</evidence>
<dbReference type="InterPro" id="IPR035969">
    <property type="entry name" value="Rab-GAP_TBC_sf"/>
</dbReference>
<evidence type="ECO:0000313" key="5">
    <source>
        <dbReference type="Proteomes" id="UP000245464"/>
    </source>
</evidence>
<feature type="compositionally biased region" description="Polar residues" evidence="1">
    <location>
        <begin position="204"/>
        <end position="214"/>
    </location>
</feature>
<protein>
    <submittedName>
        <fullName evidence="3">GTPase-activating protein</fullName>
    </submittedName>
    <submittedName>
        <fullName evidence="4">Rab-GTPase-TBC domain containing protein</fullName>
    </submittedName>
</protein>
<comment type="caution">
    <text evidence="3">The sequence shown here is derived from an EMBL/GenBank/DDBJ whole genome shotgun (WGS) entry which is preliminary data.</text>
</comment>
<gene>
    <name evidence="4" type="ORF">Ptr86124_001964</name>
    <name evidence="3" type="ORF">PtrM4_063900</name>
</gene>
<feature type="region of interest" description="Disordered" evidence="1">
    <location>
        <begin position="91"/>
        <end position="116"/>
    </location>
</feature>
<reference evidence="3 5" key="1">
    <citation type="journal article" date="2018" name="BMC Genomics">
        <title>Comparative genomics of the wheat fungal pathogen Pyrenophora tritici-repentis reveals chromosomal variations and genome plasticity.</title>
        <authorList>
            <person name="Moolhuijzen P."/>
            <person name="See P.T."/>
            <person name="Hane J.K."/>
            <person name="Shi G."/>
            <person name="Liu Z."/>
            <person name="Oliver R.P."/>
            <person name="Moffat C.S."/>
        </authorList>
    </citation>
    <scope>NUCLEOTIDE SEQUENCE [LARGE SCALE GENOMIC DNA]</scope>
    <source>
        <strain evidence="3">M4</strain>
    </source>
</reference>
<dbReference type="GO" id="GO:0005096">
    <property type="term" value="F:GTPase activator activity"/>
    <property type="evidence" value="ECO:0007669"/>
    <property type="project" value="TreeGrafter"/>
</dbReference>
<evidence type="ECO:0000313" key="4">
    <source>
        <dbReference type="EMBL" id="KAI1518836.1"/>
    </source>
</evidence>
<reference evidence="4" key="3">
    <citation type="journal article" date="2022" name="bioRxiv">
        <title>A global pangenome for the wheat fungal pathogen Pyrenophora tritici-repentis and prediction of effector protein structural homology.</title>
        <authorList>
            <person name="Moolhuijzen P."/>
            <person name="See P.T."/>
            <person name="Shi G."/>
            <person name="Powell H.R."/>
            <person name="Cockram J."/>
            <person name="Jorgensen L.N."/>
            <person name="Benslimane H."/>
            <person name="Strelkov S.E."/>
            <person name="Turner J."/>
            <person name="Liu Z."/>
            <person name="Moffat C.S."/>
        </authorList>
    </citation>
    <scope>NUCLEOTIDE SEQUENCE</scope>
    <source>
        <strain evidence="4">86-124</strain>
    </source>
</reference>
<dbReference type="OrthoDB" id="289721at2759"/>
<dbReference type="Gene3D" id="1.10.10.750">
    <property type="entry name" value="Ypt/Rab-GAP domain of gyp1p, domain 1"/>
    <property type="match status" value="1"/>
</dbReference>
<feature type="compositionally biased region" description="Polar residues" evidence="1">
    <location>
        <begin position="359"/>
        <end position="370"/>
    </location>
</feature>
<dbReference type="EMBL" id="NQIK02000002">
    <property type="protein sequence ID" value="KAF7574766.1"/>
    <property type="molecule type" value="Genomic_DNA"/>
</dbReference>
<dbReference type="Proteomes" id="UP000245464">
    <property type="component" value="Chromosome 2"/>
</dbReference>
<dbReference type="SUPFAM" id="SSF47923">
    <property type="entry name" value="Ypt/Rab-GAP domain of gyp1p"/>
    <property type="match status" value="2"/>
</dbReference>
<dbReference type="PANTHER" id="PTHR47219">
    <property type="entry name" value="RAB GTPASE-ACTIVATING PROTEIN 1-LIKE"/>
    <property type="match status" value="1"/>
</dbReference>
<dbReference type="Pfam" id="PF00566">
    <property type="entry name" value="RabGAP-TBC"/>
    <property type="match status" value="1"/>
</dbReference>
<dbReference type="InterPro" id="IPR000195">
    <property type="entry name" value="Rab-GAP-TBC_dom"/>
</dbReference>
<feature type="compositionally biased region" description="Low complexity" evidence="1">
    <location>
        <begin position="220"/>
        <end position="253"/>
    </location>
</feature>